<dbReference type="InterPro" id="IPR012171">
    <property type="entry name" value="Fatty_acid_desaturase"/>
</dbReference>
<evidence type="ECO:0000313" key="4">
    <source>
        <dbReference type="Proteomes" id="UP000228930"/>
    </source>
</evidence>
<dbReference type="PANTHER" id="PTHR19353:SF19">
    <property type="entry name" value="DELTA(5) FATTY ACID DESATURASE C-RELATED"/>
    <property type="match status" value="1"/>
</dbReference>
<organism evidence="3 4">
    <name type="scientific">Bradyrhizobium nitroreducens</name>
    <dbReference type="NCBI Taxonomy" id="709803"/>
    <lineage>
        <taxon>Bacteria</taxon>
        <taxon>Pseudomonadati</taxon>
        <taxon>Pseudomonadota</taxon>
        <taxon>Alphaproteobacteria</taxon>
        <taxon>Hyphomicrobiales</taxon>
        <taxon>Nitrobacteraceae</taxon>
        <taxon>Bradyrhizobium</taxon>
    </lineage>
</organism>
<reference evidence="3 4" key="1">
    <citation type="submission" date="2015-06" db="EMBL/GenBank/DDBJ databases">
        <title>Comparative genome analysis of nirS-carrying Bradyrhizobium sp. strains.</title>
        <authorList>
            <person name="Ishii S."/>
            <person name="Jang J."/>
            <person name="Nishizawa T."/>
            <person name="Senoo K."/>
        </authorList>
    </citation>
    <scope>NUCLEOTIDE SEQUENCE [LARGE SCALE GENOMIC DNA]</scope>
    <source>
        <strain evidence="3 4">TSA1</strain>
    </source>
</reference>
<dbReference type="AlphaFoldDB" id="A0A2M6UB13"/>
<dbReference type="Pfam" id="PF00487">
    <property type="entry name" value="FA_desaturase"/>
    <property type="match status" value="1"/>
</dbReference>
<dbReference type="GO" id="GO:0016020">
    <property type="term" value="C:membrane"/>
    <property type="evidence" value="ECO:0007669"/>
    <property type="project" value="TreeGrafter"/>
</dbReference>
<protein>
    <submittedName>
        <fullName evidence="3">Fatty acid desaturase</fullName>
    </submittedName>
</protein>
<accession>A0A2M6UB13</accession>
<gene>
    <name evidence="3" type="ORF">TSA1_13705</name>
</gene>
<comment type="caution">
    <text evidence="3">The sequence shown here is derived from an EMBL/GenBank/DDBJ whole genome shotgun (WGS) entry which is preliminary data.</text>
</comment>
<sequence>MTALRMRARDFLTDDQLADVRERVTWKGVALIGHAWTLIIGAVALVAWWPNPVTYVLAVAIIGSRQLGLAILMHDGAHGCLSADEKANLALSQWLCAYPLFAETRSYRRYHLQHHARTQQEDDPDLVLSAPFPITRLSYRRKFVRDITGQTGYQQRKAQLLNALGSKDWPWRQRAAHFWGKLGPQCLVNAAMFAVCVAAGVWWAYPLLWLVPLLTWMMVITRIRNIAEHAVVPDSSDPLRNTRTTHANFLERLFIAPYYVNYHLEHHLLFYVPCYNLPKVHRLLSVSRHAGRMEVQPGYAAVLRLATAKPDRDDRPGQLVNSARRAQAGVKIDANQTAGGF</sequence>
<keyword evidence="1" id="KW-0472">Membrane</keyword>
<feature type="transmembrane region" description="Helical" evidence="1">
    <location>
        <begin position="29"/>
        <end position="49"/>
    </location>
</feature>
<evidence type="ECO:0000259" key="2">
    <source>
        <dbReference type="Pfam" id="PF00487"/>
    </source>
</evidence>
<name>A0A2M6UB13_9BRAD</name>
<evidence type="ECO:0000313" key="3">
    <source>
        <dbReference type="EMBL" id="PIT01708.1"/>
    </source>
</evidence>
<evidence type="ECO:0000256" key="1">
    <source>
        <dbReference type="SAM" id="Phobius"/>
    </source>
</evidence>
<dbReference type="RefSeq" id="WP_100176924.1">
    <property type="nucleotide sequence ID" value="NZ_LFJC01000003.1"/>
</dbReference>
<dbReference type="Proteomes" id="UP000228930">
    <property type="component" value="Unassembled WGS sequence"/>
</dbReference>
<dbReference type="InterPro" id="IPR005804">
    <property type="entry name" value="FA_desaturase_dom"/>
</dbReference>
<dbReference type="GO" id="GO:0016717">
    <property type="term" value="F:oxidoreductase activity, acting on paired donors, with oxidation of a pair of donors resulting in the reduction of molecular oxygen to two molecules of water"/>
    <property type="evidence" value="ECO:0007669"/>
    <property type="project" value="TreeGrafter"/>
</dbReference>
<keyword evidence="4" id="KW-1185">Reference proteome</keyword>
<feature type="domain" description="Fatty acid desaturase" evidence="2">
    <location>
        <begin position="52"/>
        <end position="284"/>
    </location>
</feature>
<keyword evidence="1" id="KW-0812">Transmembrane</keyword>
<proteinExistence type="predicted"/>
<keyword evidence="1" id="KW-1133">Transmembrane helix</keyword>
<dbReference type="CDD" id="cd03510">
    <property type="entry name" value="Rhizobitoxine-FADS-like"/>
    <property type="match status" value="1"/>
</dbReference>
<dbReference type="EMBL" id="LFJC01000003">
    <property type="protein sequence ID" value="PIT01708.1"/>
    <property type="molecule type" value="Genomic_DNA"/>
</dbReference>
<feature type="transmembrane region" description="Helical" evidence="1">
    <location>
        <begin position="182"/>
        <end position="203"/>
    </location>
</feature>
<dbReference type="GO" id="GO:0008610">
    <property type="term" value="P:lipid biosynthetic process"/>
    <property type="evidence" value="ECO:0007669"/>
    <property type="project" value="UniProtKB-ARBA"/>
</dbReference>
<dbReference type="PANTHER" id="PTHR19353">
    <property type="entry name" value="FATTY ACID DESATURASE 2"/>
    <property type="match status" value="1"/>
</dbReference>